<comment type="caution">
    <text evidence="2">The sequence shown here is derived from an EMBL/GenBank/DDBJ whole genome shotgun (WGS) entry which is preliminary data.</text>
</comment>
<dbReference type="GO" id="GO:0051285">
    <property type="term" value="C:cell cortex of cell tip"/>
    <property type="evidence" value="ECO:0007669"/>
    <property type="project" value="TreeGrafter"/>
</dbReference>
<dbReference type="EMBL" id="JAIBSC010000206">
    <property type="protein sequence ID" value="KAH1892987.1"/>
    <property type="molecule type" value="Genomic_DNA"/>
</dbReference>
<evidence type="ECO:0000256" key="1">
    <source>
        <dbReference type="SAM" id="Phobius"/>
    </source>
</evidence>
<dbReference type="GO" id="GO:0005886">
    <property type="term" value="C:plasma membrane"/>
    <property type="evidence" value="ECO:0007669"/>
    <property type="project" value="InterPro"/>
</dbReference>
<evidence type="ECO:0000313" key="2">
    <source>
        <dbReference type="EMBL" id="KAH1892987.1"/>
    </source>
</evidence>
<feature type="transmembrane region" description="Helical" evidence="1">
    <location>
        <begin position="156"/>
        <end position="177"/>
    </location>
</feature>
<gene>
    <name evidence="2" type="ORF">KXV57_003468</name>
</gene>
<name>A0A9P8NBD6_ASPFM</name>
<dbReference type="PANTHER" id="PTHR28019">
    <property type="entry name" value="CELL MEMBRANE PROTEIN YLR413W-RELATED"/>
    <property type="match status" value="1"/>
</dbReference>
<evidence type="ECO:0008006" key="4">
    <source>
        <dbReference type="Google" id="ProtNLM"/>
    </source>
</evidence>
<sequence>MSKLDGYLKSLVARRSLVDNVTSGLSTAVDSVGSVGNTASAAQTLTDVAGSAASTVASVGEDITSATNKTLVNAVDAALSRTRADYPDFLIVGLWSYCNGSFDGSHTPIVTNCSTPSTTFSFNFSGALGLDSSWVASIFPSALQDAIDYYHKFTNWMVSAWIITVVSTVLVLLAGLTAFGSRWGSLITSFCAVVTTALFPLTESKRRLTH</sequence>
<protein>
    <recommendedName>
        <fullName evidence="4">Integral membrane protein</fullName>
    </recommendedName>
</protein>
<organism evidence="2 3">
    <name type="scientific">Aspergillus fumigatus</name>
    <name type="common">Neosartorya fumigata</name>
    <dbReference type="NCBI Taxonomy" id="746128"/>
    <lineage>
        <taxon>Eukaryota</taxon>
        <taxon>Fungi</taxon>
        <taxon>Dikarya</taxon>
        <taxon>Ascomycota</taxon>
        <taxon>Pezizomycotina</taxon>
        <taxon>Eurotiomycetes</taxon>
        <taxon>Eurotiomycetidae</taxon>
        <taxon>Eurotiales</taxon>
        <taxon>Aspergillaceae</taxon>
        <taxon>Aspergillus</taxon>
        <taxon>Aspergillus subgen. Fumigati</taxon>
    </lineage>
</organism>
<feature type="transmembrane region" description="Helical" evidence="1">
    <location>
        <begin position="183"/>
        <end position="201"/>
    </location>
</feature>
<dbReference type="PANTHER" id="PTHR28019:SF3">
    <property type="entry name" value="INTEGRAL MEMBRANE PROTEIN (AFU_ORTHOLOGUE AFUA_6G07470)"/>
    <property type="match status" value="1"/>
</dbReference>
<keyword evidence="1" id="KW-1133">Transmembrane helix</keyword>
<evidence type="ECO:0000313" key="3">
    <source>
        <dbReference type="Proteomes" id="UP000813423"/>
    </source>
</evidence>
<dbReference type="InterPro" id="IPR052413">
    <property type="entry name" value="SUR7_domain"/>
</dbReference>
<dbReference type="GO" id="GO:0031505">
    <property type="term" value="P:fungal-type cell wall organization"/>
    <property type="evidence" value="ECO:0007669"/>
    <property type="project" value="TreeGrafter"/>
</dbReference>
<reference evidence="2" key="1">
    <citation type="submission" date="2021-08" db="EMBL/GenBank/DDBJ databases">
        <title>Global Aspergillus fumigatus from environmental and clinical sources.</title>
        <authorList>
            <person name="Barber A."/>
            <person name="Sae-Ong T."/>
        </authorList>
    </citation>
    <scope>NUCLEOTIDE SEQUENCE</scope>
    <source>
        <strain evidence="2">NRZ-2016-071</strain>
    </source>
</reference>
<dbReference type="Proteomes" id="UP000813423">
    <property type="component" value="Unassembled WGS sequence"/>
</dbReference>
<dbReference type="AlphaFoldDB" id="A0A9P8NBD6"/>
<keyword evidence="1" id="KW-0812">Transmembrane</keyword>
<dbReference type="Pfam" id="PF06687">
    <property type="entry name" value="SUR7"/>
    <property type="match status" value="1"/>
</dbReference>
<accession>A0A9P8NBD6</accession>
<keyword evidence="1" id="KW-0472">Membrane</keyword>
<dbReference type="InterPro" id="IPR009571">
    <property type="entry name" value="SUR7/Rim9-like_fungi"/>
</dbReference>
<proteinExistence type="predicted"/>